<dbReference type="EMBL" id="JADFTT010000020">
    <property type="protein sequence ID" value="KAG5772699.1"/>
    <property type="molecule type" value="Genomic_DNA"/>
</dbReference>
<gene>
    <name evidence="1" type="ORF">H9Q72_001199</name>
</gene>
<sequence length="288" mass="31642">MTSSDDTSYLFPLLDVGPEDAGFRLQNEPDELQRKHVAQFQSSDITYQADLFAVVHGTIEPNGNHGVLIILDFQFYGSVAGERRFKHIKVAVAFGRKDKNIGDRHDPIVLQMAPDGPFRMDETKEGVETVVEGNASLSGGPSLATLGIGGSYQRTTTVDNTRYTTLNGQKWTNGRRYGKKNTAIWRINENPVSKDGVPPKLRAAILIEIPESCGPFKAELTVDAKVDVLYQAERILRSSRYIAPVYFDKQDGEWRNVGPSLADVAPDNLSGCNLSLIGTAKSPTLVES</sequence>
<keyword evidence="2" id="KW-1185">Reference proteome</keyword>
<dbReference type="Proteomes" id="UP000750502">
    <property type="component" value="Unassembled WGS sequence"/>
</dbReference>
<comment type="caution">
    <text evidence="1">The sequence shown here is derived from an EMBL/GenBank/DDBJ whole genome shotgun (WGS) entry which is preliminary data.</text>
</comment>
<evidence type="ECO:0000313" key="1">
    <source>
        <dbReference type="EMBL" id="KAG5772699.1"/>
    </source>
</evidence>
<organism evidence="1 2">
    <name type="scientific">Fusarium xylarioides</name>
    <dbReference type="NCBI Taxonomy" id="221167"/>
    <lineage>
        <taxon>Eukaryota</taxon>
        <taxon>Fungi</taxon>
        <taxon>Dikarya</taxon>
        <taxon>Ascomycota</taxon>
        <taxon>Pezizomycotina</taxon>
        <taxon>Sordariomycetes</taxon>
        <taxon>Hypocreomycetidae</taxon>
        <taxon>Hypocreales</taxon>
        <taxon>Nectriaceae</taxon>
        <taxon>Fusarium</taxon>
        <taxon>Fusarium fujikuroi species complex</taxon>
    </lineage>
</organism>
<name>A0A9P7LPG7_9HYPO</name>
<dbReference type="AlphaFoldDB" id="A0A9P7LPG7"/>
<proteinExistence type="predicted"/>
<protein>
    <submittedName>
        <fullName evidence="1">Uncharacterized protein</fullName>
    </submittedName>
</protein>
<reference evidence="1" key="1">
    <citation type="journal article" date="2020" name="bioRxiv">
        <title>Historical genomics reveals the evolutionary mechanisms behind multiple outbreaks of the host-specific coffee wilt pathogen Fusarium xylarioides.</title>
        <authorList>
            <person name="Peck D."/>
            <person name="Nowell R.W."/>
            <person name="Flood J."/>
            <person name="Ryan M.J."/>
            <person name="Barraclough T.G."/>
        </authorList>
    </citation>
    <scope>NUCLEOTIDE SEQUENCE</scope>
    <source>
        <strain evidence="1">IMI 127659i</strain>
    </source>
</reference>
<accession>A0A9P7LPG7</accession>
<dbReference type="OrthoDB" id="5030973at2759"/>
<reference evidence="1" key="2">
    <citation type="submission" date="2020-10" db="EMBL/GenBank/DDBJ databases">
        <authorList>
            <person name="Peck L.D."/>
            <person name="Nowell R.W."/>
            <person name="Flood J."/>
            <person name="Ryan M.J."/>
            <person name="Barraclough T.G."/>
        </authorList>
    </citation>
    <scope>NUCLEOTIDE SEQUENCE</scope>
    <source>
        <strain evidence="1">IMI 127659i</strain>
    </source>
</reference>
<evidence type="ECO:0000313" key="2">
    <source>
        <dbReference type="Proteomes" id="UP000750502"/>
    </source>
</evidence>